<dbReference type="InterPro" id="IPR011762">
    <property type="entry name" value="COA_CT_N"/>
</dbReference>
<proteinExistence type="predicted"/>
<evidence type="ECO:0000259" key="2">
    <source>
        <dbReference type="PROSITE" id="PS50980"/>
    </source>
</evidence>
<dbReference type="Pfam" id="PF01039">
    <property type="entry name" value="Carboxyl_trans"/>
    <property type="match status" value="1"/>
</dbReference>
<dbReference type="GO" id="GO:0016831">
    <property type="term" value="F:carboxy-lyase activity"/>
    <property type="evidence" value="ECO:0007669"/>
    <property type="project" value="InterPro"/>
</dbReference>
<dbReference type="GO" id="GO:0009317">
    <property type="term" value="C:acetyl-CoA carboxylase complex"/>
    <property type="evidence" value="ECO:0007669"/>
    <property type="project" value="InterPro"/>
</dbReference>
<dbReference type="PANTHER" id="PTHR42995">
    <property type="entry name" value="ACETYL-COENZYME A CARBOXYLASE CARBOXYL TRANSFERASE SUBUNIT BETA, CHLOROPLASTIC"/>
    <property type="match status" value="1"/>
</dbReference>
<dbReference type="PROSITE" id="PS50980">
    <property type="entry name" value="COA_CT_NTER"/>
    <property type="match status" value="1"/>
</dbReference>
<evidence type="ECO:0000313" key="3">
    <source>
        <dbReference type="EMBL" id="AUN96144.1"/>
    </source>
</evidence>
<dbReference type="Gene3D" id="3.90.226.10">
    <property type="entry name" value="2-enoyl-CoA Hydratase, Chain A, domain 1"/>
    <property type="match status" value="1"/>
</dbReference>
<organism evidence="3 4">
    <name type="scientific">Pseudazoarcus pumilus</name>
    <dbReference type="NCBI Taxonomy" id="2067960"/>
    <lineage>
        <taxon>Bacteria</taxon>
        <taxon>Pseudomonadati</taxon>
        <taxon>Pseudomonadota</taxon>
        <taxon>Betaproteobacteria</taxon>
        <taxon>Rhodocyclales</taxon>
        <taxon>Zoogloeaceae</taxon>
        <taxon>Pseudazoarcus</taxon>
    </lineage>
</organism>
<dbReference type="GO" id="GO:0005975">
    <property type="term" value="P:carbohydrate metabolic process"/>
    <property type="evidence" value="ECO:0007669"/>
    <property type="project" value="InterPro"/>
</dbReference>
<protein>
    <submittedName>
        <fullName evidence="3">Biotin-independent malonate decarboxylase subunit beta</fullName>
    </submittedName>
</protein>
<dbReference type="RefSeq" id="WP_102248188.1">
    <property type="nucleotide sequence ID" value="NZ_CP025682.1"/>
</dbReference>
<dbReference type="SUPFAM" id="SSF52096">
    <property type="entry name" value="ClpP/crotonase"/>
    <property type="match status" value="1"/>
</dbReference>
<dbReference type="InterPro" id="IPR034733">
    <property type="entry name" value="AcCoA_carboxyl_beta"/>
</dbReference>
<reference evidence="3 4" key="1">
    <citation type="submission" date="2018-01" db="EMBL/GenBank/DDBJ databases">
        <authorList>
            <person name="Fu G.-Y."/>
        </authorList>
    </citation>
    <scope>NUCLEOTIDE SEQUENCE [LARGE SCALE GENOMIC DNA]</scope>
    <source>
        <strain evidence="3 4">SY39</strain>
    </source>
</reference>
<gene>
    <name evidence="3" type="ORF">C0099_15060</name>
</gene>
<dbReference type="GO" id="GO:2001295">
    <property type="term" value="P:malonyl-CoA biosynthetic process"/>
    <property type="evidence" value="ECO:0007669"/>
    <property type="project" value="TreeGrafter"/>
</dbReference>
<accession>A0A2I6SA65</accession>
<dbReference type="Proteomes" id="UP000242205">
    <property type="component" value="Chromosome"/>
</dbReference>
<dbReference type="NCBIfam" id="NF005530">
    <property type="entry name" value="PRK07189.1"/>
    <property type="match status" value="1"/>
</dbReference>
<dbReference type="InterPro" id="IPR017556">
    <property type="entry name" value="Malonate_beta"/>
</dbReference>
<keyword evidence="1" id="KW-0808">Transferase</keyword>
<dbReference type="OrthoDB" id="5502755at2"/>
<dbReference type="GO" id="GO:0016740">
    <property type="term" value="F:transferase activity"/>
    <property type="evidence" value="ECO:0007669"/>
    <property type="project" value="UniProtKB-KW"/>
</dbReference>
<feature type="domain" description="CoA carboxyltransferase N-terminal" evidence="2">
    <location>
        <begin position="1"/>
        <end position="240"/>
    </location>
</feature>
<name>A0A2I6SA65_9RHOO</name>
<dbReference type="PANTHER" id="PTHR42995:SF1">
    <property type="entry name" value="MALONATE DECARBOXYLASE BETA SUBUNIT"/>
    <property type="match status" value="1"/>
</dbReference>
<sequence>MKIARHSFLEAGARTRVRGLLDAGTFREFCGPLARRTSPHLPLLDMPVAFDDGVVVGEGLLAGRPVLIAAQEGSFMGGSVGEVHGAKLTGLIERALDVRPDGVILLIDSGGVRLQEANAGLIAMGEIQRAVLAVRAAGIPVIVAIGGRNGCYGGMSIIARSCDWIVISEEGRLSISGPEVIEAVEGVEEFDSRDRALVWRTMGGKHRRLLGEADALVADGMDAFRDAIAGYLGRSRAHDLDSLETEQARLEARVTRFAECRDGVDVWAALGVDAPERVPELEPDAFNRLLGTLEETSR</sequence>
<dbReference type="InterPro" id="IPR000438">
    <property type="entry name" value="Acetyl_CoA_COase_Trfase_b_su"/>
</dbReference>
<dbReference type="PRINTS" id="PR01070">
    <property type="entry name" value="ACCCTRFRASEB"/>
</dbReference>
<dbReference type="GO" id="GO:0003989">
    <property type="term" value="F:acetyl-CoA carboxylase activity"/>
    <property type="evidence" value="ECO:0007669"/>
    <property type="project" value="InterPro"/>
</dbReference>
<dbReference type="EMBL" id="CP025682">
    <property type="protein sequence ID" value="AUN96144.1"/>
    <property type="molecule type" value="Genomic_DNA"/>
</dbReference>
<evidence type="ECO:0000256" key="1">
    <source>
        <dbReference type="ARBA" id="ARBA00022679"/>
    </source>
</evidence>
<dbReference type="KEGG" id="atw:C0099_15060"/>
<dbReference type="InterPro" id="IPR029045">
    <property type="entry name" value="ClpP/crotonase-like_dom_sf"/>
</dbReference>
<dbReference type="GO" id="GO:0006633">
    <property type="term" value="P:fatty acid biosynthetic process"/>
    <property type="evidence" value="ECO:0007669"/>
    <property type="project" value="InterPro"/>
</dbReference>
<keyword evidence="4" id="KW-1185">Reference proteome</keyword>
<dbReference type="AlphaFoldDB" id="A0A2I6SA65"/>
<dbReference type="NCBIfam" id="TIGR03133">
    <property type="entry name" value="malonate_beta"/>
    <property type="match status" value="1"/>
</dbReference>
<evidence type="ECO:0000313" key="4">
    <source>
        <dbReference type="Proteomes" id="UP000242205"/>
    </source>
</evidence>